<evidence type="ECO:0000313" key="3">
    <source>
        <dbReference type="EMBL" id="CAH0103083.1"/>
    </source>
</evidence>
<dbReference type="AlphaFoldDB" id="A0A8J2RMX2"/>
<sequence length="200" mass="22248">MLSDLVKGILPRSWRRYTIPVGTTVIQWITDFSLRVKQLQQVSQVVSQGGARELQTVTVWLGGLFNPEAYVTATRQCVAQANSWSLEELSLEVTIEDEATSTYEDRCFSLKGLKLQGAVSKGNKLLLTSAMMTDLSLTRLRWTRVQGAQQVEAGTVTLPVYLNANRTEILFTVDLNVANPEEKLSFYERGVALMASTSLN</sequence>
<name>A0A8J2RMX2_9CRUS</name>
<dbReference type="Proteomes" id="UP000789390">
    <property type="component" value="Unassembled WGS sequence"/>
</dbReference>
<dbReference type="InterPro" id="IPR026983">
    <property type="entry name" value="DHC"/>
</dbReference>
<dbReference type="EMBL" id="CAKKLH010000101">
    <property type="protein sequence ID" value="CAH0103083.1"/>
    <property type="molecule type" value="Genomic_DNA"/>
</dbReference>
<gene>
    <name evidence="3" type="ORF">DGAL_LOCUS5617</name>
</gene>
<dbReference type="GO" id="GO:0051959">
    <property type="term" value="F:dynein light intermediate chain binding"/>
    <property type="evidence" value="ECO:0007669"/>
    <property type="project" value="InterPro"/>
</dbReference>
<protein>
    <recommendedName>
        <fullName evidence="2">Dynein heavy chain C-terminal domain-containing protein</fullName>
    </recommendedName>
</protein>
<dbReference type="FunFam" id="3.10.490.20:FF:000004">
    <property type="entry name" value="Cytoplasmic dynein heavy chain 2"/>
    <property type="match status" value="1"/>
</dbReference>
<dbReference type="Gene3D" id="3.10.490.20">
    <property type="match status" value="1"/>
</dbReference>
<reference evidence="3" key="1">
    <citation type="submission" date="2021-11" db="EMBL/GenBank/DDBJ databases">
        <authorList>
            <person name="Schell T."/>
        </authorList>
    </citation>
    <scope>NUCLEOTIDE SEQUENCE</scope>
    <source>
        <strain evidence="3">M5</strain>
    </source>
</reference>
<organism evidence="3 4">
    <name type="scientific">Daphnia galeata</name>
    <dbReference type="NCBI Taxonomy" id="27404"/>
    <lineage>
        <taxon>Eukaryota</taxon>
        <taxon>Metazoa</taxon>
        <taxon>Ecdysozoa</taxon>
        <taxon>Arthropoda</taxon>
        <taxon>Crustacea</taxon>
        <taxon>Branchiopoda</taxon>
        <taxon>Diplostraca</taxon>
        <taxon>Cladocera</taxon>
        <taxon>Anomopoda</taxon>
        <taxon>Daphniidae</taxon>
        <taxon>Daphnia</taxon>
    </lineage>
</organism>
<feature type="domain" description="Dynein heavy chain C-terminal" evidence="2">
    <location>
        <begin position="1"/>
        <end position="194"/>
    </location>
</feature>
<evidence type="ECO:0000313" key="4">
    <source>
        <dbReference type="Proteomes" id="UP000789390"/>
    </source>
</evidence>
<dbReference type="GO" id="GO:0005858">
    <property type="term" value="C:axonemal dynein complex"/>
    <property type="evidence" value="ECO:0007669"/>
    <property type="project" value="TreeGrafter"/>
</dbReference>
<evidence type="ECO:0000256" key="1">
    <source>
        <dbReference type="ARBA" id="ARBA00008887"/>
    </source>
</evidence>
<dbReference type="OrthoDB" id="14187at2759"/>
<dbReference type="InterPro" id="IPR043160">
    <property type="entry name" value="Dynein_C_barrel"/>
</dbReference>
<comment type="caution">
    <text evidence="3">The sequence shown here is derived from an EMBL/GenBank/DDBJ whole genome shotgun (WGS) entry which is preliminary data.</text>
</comment>
<dbReference type="InterPro" id="IPR041228">
    <property type="entry name" value="Dynein_C"/>
</dbReference>
<evidence type="ECO:0000259" key="2">
    <source>
        <dbReference type="Pfam" id="PF18199"/>
    </source>
</evidence>
<dbReference type="PANTHER" id="PTHR46532">
    <property type="entry name" value="MALE FERTILITY FACTOR KL5"/>
    <property type="match status" value="1"/>
</dbReference>
<accession>A0A8J2RMX2</accession>
<dbReference type="Gene3D" id="1.20.1270.280">
    <property type="match status" value="1"/>
</dbReference>
<dbReference type="GO" id="GO:0045505">
    <property type="term" value="F:dynein intermediate chain binding"/>
    <property type="evidence" value="ECO:0007669"/>
    <property type="project" value="InterPro"/>
</dbReference>
<dbReference type="PANTHER" id="PTHR46532:SF4">
    <property type="entry name" value="AAA+ ATPASE DOMAIN-CONTAINING PROTEIN"/>
    <property type="match status" value="1"/>
</dbReference>
<proteinExistence type="inferred from homology"/>
<comment type="similarity">
    <text evidence="1">Belongs to the dynein heavy chain family.</text>
</comment>
<keyword evidence="4" id="KW-1185">Reference proteome</keyword>
<dbReference type="Pfam" id="PF18199">
    <property type="entry name" value="Dynein_C"/>
    <property type="match status" value="1"/>
</dbReference>
<dbReference type="GO" id="GO:0007018">
    <property type="term" value="P:microtubule-based movement"/>
    <property type="evidence" value="ECO:0007669"/>
    <property type="project" value="InterPro"/>
</dbReference>